<organism evidence="1 2">
    <name type="scientific">Sphingomonas bisphenolicum</name>
    <dbReference type="NCBI Taxonomy" id="296544"/>
    <lineage>
        <taxon>Bacteria</taxon>
        <taxon>Pseudomonadati</taxon>
        <taxon>Pseudomonadota</taxon>
        <taxon>Alphaproteobacteria</taxon>
        <taxon>Sphingomonadales</taxon>
        <taxon>Sphingomonadaceae</taxon>
        <taxon>Sphingomonas</taxon>
    </lineage>
</organism>
<name>A0ABM7FZW9_9SPHN</name>
<dbReference type="InterPro" id="IPR012347">
    <property type="entry name" value="Ferritin-like"/>
</dbReference>
<dbReference type="Gene3D" id="1.20.1260.10">
    <property type="match status" value="1"/>
</dbReference>
<evidence type="ECO:0008006" key="3">
    <source>
        <dbReference type="Google" id="ProtNLM"/>
    </source>
</evidence>
<protein>
    <recommendedName>
        <fullName evidence="3">Ferritin-like domain-containing protein</fullName>
    </recommendedName>
</protein>
<dbReference type="Proteomes" id="UP001059971">
    <property type="component" value="Chromosome 1"/>
</dbReference>
<dbReference type="InterPro" id="IPR010287">
    <property type="entry name" value="DUF892_YciF-like"/>
</dbReference>
<dbReference type="InterPro" id="IPR009078">
    <property type="entry name" value="Ferritin-like_SF"/>
</dbReference>
<keyword evidence="2" id="KW-1185">Reference proteome</keyword>
<sequence>MPSRIPRRAPTIGLRLVPAAPEVWSDPSGRAMTKHPTMLTQAHRNAAEHLFTLSEKDFIMADKTLDDLFHDTLRDIFYAEKKILKGLTKMARAAQLPELKAAFEKHYDETEGQVERLEKVFDIIGKRARGKTCPAIDGILEEGDEIASDYKGTSALDAGLVSAAQAVEHYEIARYGTLRRWAQMLGLTDAVSLLEATLAEESATDEALSALAEQMANEKAADAAA</sequence>
<dbReference type="CDD" id="cd07909">
    <property type="entry name" value="YciF"/>
    <property type="match status" value="1"/>
</dbReference>
<dbReference type="InterPro" id="IPR047114">
    <property type="entry name" value="YciF"/>
</dbReference>
<dbReference type="SUPFAM" id="SSF47240">
    <property type="entry name" value="Ferritin-like"/>
    <property type="match status" value="1"/>
</dbReference>
<evidence type="ECO:0000313" key="1">
    <source>
        <dbReference type="EMBL" id="BBF70684.1"/>
    </source>
</evidence>
<dbReference type="EMBL" id="AP018817">
    <property type="protein sequence ID" value="BBF70684.1"/>
    <property type="molecule type" value="Genomic_DNA"/>
</dbReference>
<reference evidence="1" key="1">
    <citation type="submission" date="2018-07" db="EMBL/GenBank/DDBJ databases">
        <title>Complete genome sequence of Sphingomonas bisphenolicum strain AO1, a bisphenol A degradative bacterium isolated from Japanese farm field.</title>
        <authorList>
            <person name="Murakami M."/>
            <person name="Koh M."/>
            <person name="Koba S."/>
            <person name="Matsumura Y."/>
        </authorList>
    </citation>
    <scope>NUCLEOTIDE SEQUENCE</scope>
    <source>
        <strain evidence="1">AO1</strain>
    </source>
</reference>
<proteinExistence type="predicted"/>
<gene>
    <name evidence="1" type="ORF">SBA_ch1_28840</name>
</gene>
<dbReference type="PANTHER" id="PTHR30565:SF9">
    <property type="entry name" value="PROTEIN YCIF"/>
    <property type="match status" value="1"/>
</dbReference>
<accession>A0ABM7FZW9</accession>
<dbReference type="Pfam" id="PF05974">
    <property type="entry name" value="DUF892"/>
    <property type="match status" value="1"/>
</dbReference>
<dbReference type="PANTHER" id="PTHR30565">
    <property type="entry name" value="PROTEIN YCIF"/>
    <property type="match status" value="1"/>
</dbReference>
<evidence type="ECO:0000313" key="2">
    <source>
        <dbReference type="Proteomes" id="UP001059971"/>
    </source>
</evidence>